<dbReference type="EMBL" id="CAJGYM010000023">
    <property type="protein sequence ID" value="CAD6191758.1"/>
    <property type="molecule type" value="Genomic_DNA"/>
</dbReference>
<sequence>MRIACILILCCNVVPQVSADVFHIGSTSIKGSIAFEHLRYAVDRWNTENGAHTQIRFEIVAAGRHGSSFEDRMCEMLQHGVVAVVLSPDEDSLDVQLVKSMCHHFRIPCISLQSSSLNEAINDYVTVLGPGRGIGARATSQFLDSLRWPGFLLAYQSGTDLEDLAPLMYYRGLEATGGRRLHIKVRRLPNNTDDYEPFLKYVKNRLKQTNIIIHSNNITVLYTLLQQARGLNMTETPFSYVFTNTDLSLLEDFLNNMYGAFHCNITGLQLVKNDPMMKTRLALTSEAAYVIGMAIFRMREMGHAPRETSLMCDLRETTWNDGPIMNEGIRKIRLRNQLTGDVQFKANGEREDLMYHGVGRINSQFVKVS</sequence>
<protein>
    <recommendedName>
        <fullName evidence="6">Receptor ligand binding region domain-containing protein</fullName>
    </recommendedName>
</protein>
<dbReference type="Proteomes" id="UP000835052">
    <property type="component" value="Unassembled WGS sequence"/>
</dbReference>
<proteinExistence type="predicted"/>
<comment type="caution">
    <text evidence="7">The sequence shown here is derived from an EMBL/GenBank/DDBJ whole genome shotgun (WGS) entry which is preliminary data.</text>
</comment>
<feature type="domain" description="Receptor ligand binding region" evidence="6">
    <location>
        <begin position="39"/>
        <end position="356"/>
    </location>
</feature>
<keyword evidence="5" id="KW-0732">Signal</keyword>
<evidence type="ECO:0000256" key="3">
    <source>
        <dbReference type="ARBA" id="ARBA00022989"/>
    </source>
</evidence>
<evidence type="ECO:0000313" key="8">
    <source>
        <dbReference type="Proteomes" id="UP000835052"/>
    </source>
</evidence>
<dbReference type="SUPFAM" id="SSF53822">
    <property type="entry name" value="Periplasmic binding protein-like I"/>
    <property type="match status" value="1"/>
</dbReference>
<dbReference type="Gene3D" id="3.40.50.2300">
    <property type="match status" value="2"/>
</dbReference>
<comment type="subcellular location">
    <subcellularLocation>
        <location evidence="1">Membrane</location>
    </subcellularLocation>
</comment>
<dbReference type="OrthoDB" id="5826794at2759"/>
<accession>A0A8S1HBC1</accession>
<keyword evidence="4" id="KW-0472">Membrane</keyword>
<reference evidence="7" key="1">
    <citation type="submission" date="2020-10" db="EMBL/GenBank/DDBJ databases">
        <authorList>
            <person name="Kikuchi T."/>
        </authorList>
    </citation>
    <scope>NUCLEOTIDE SEQUENCE</scope>
    <source>
        <strain evidence="7">NKZ352</strain>
    </source>
</reference>
<evidence type="ECO:0000256" key="4">
    <source>
        <dbReference type="ARBA" id="ARBA00023136"/>
    </source>
</evidence>
<gene>
    <name evidence="7" type="ORF">CAUJ_LOCUS7677</name>
</gene>
<evidence type="ECO:0000256" key="2">
    <source>
        <dbReference type="ARBA" id="ARBA00022692"/>
    </source>
</evidence>
<keyword evidence="8" id="KW-1185">Reference proteome</keyword>
<evidence type="ECO:0000256" key="5">
    <source>
        <dbReference type="SAM" id="SignalP"/>
    </source>
</evidence>
<dbReference type="Pfam" id="PF01094">
    <property type="entry name" value="ANF_receptor"/>
    <property type="match status" value="1"/>
</dbReference>
<evidence type="ECO:0000313" key="7">
    <source>
        <dbReference type="EMBL" id="CAD6191758.1"/>
    </source>
</evidence>
<evidence type="ECO:0000256" key="1">
    <source>
        <dbReference type="ARBA" id="ARBA00004370"/>
    </source>
</evidence>
<feature type="signal peptide" evidence="5">
    <location>
        <begin position="1"/>
        <end position="19"/>
    </location>
</feature>
<keyword evidence="3" id="KW-1133">Transmembrane helix</keyword>
<dbReference type="InterPro" id="IPR028082">
    <property type="entry name" value="Peripla_BP_I"/>
</dbReference>
<name>A0A8S1HBC1_9PELO</name>
<dbReference type="InterPro" id="IPR001828">
    <property type="entry name" value="ANF_lig-bd_rcpt"/>
</dbReference>
<evidence type="ECO:0000259" key="6">
    <source>
        <dbReference type="Pfam" id="PF01094"/>
    </source>
</evidence>
<dbReference type="AlphaFoldDB" id="A0A8S1HBC1"/>
<feature type="chain" id="PRO_5035840425" description="Receptor ligand binding region domain-containing protein" evidence="5">
    <location>
        <begin position="20"/>
        <end position="369"/>
    </location>
</feature>
<keyword evidence="2" id="KW-0812">Transmembrane</keyword>
<organism evidence="7 8">
    <name type="scientific">Caenorhabditis auriculariae</name>
    <dbReference type="NCBI Taxonomy" id="2777116"/>
    <lineage>
        <taxon>Eukaryota</taxon>
        <taxon>Metazoa</taxon>
        <taxon>Ecdysozoa</taxon>
        <taxon>Nematoda</taxon>
        <taxon>Chromadorea</taxon>
        <taxon>Rhabditida</taxon>
        <taxon>Rhabditina</taxon>
        <taxon>Rhabditomorpha</taxon>
        <taxon>Rhabditoidea</taxon>
        <taxon>Rhabditidae</taxon>
        <taxon>Peloderinae</taxon>
        <taxon>Caenorhabditis</taxon>
    </lineage>
</organism>
<dbReference type="GO" id="GO:0016020">
    <property type="term" value="C:membrane"/>
    <property type="evidence" value="ECO:0007669"/>
    <property type="project" value="UniProtKB-SubCell"/>
</dbReference>